<evidence type="ECO:0000313" key="2">
    <source>
        <dbReference type="Proteomes" id="UP000050863"/>
    </source>
</evidence>
<sequence length="319" mass="34134">MRTIFVLFAVLVLAQPLRAENLRLFSVGSGDLDGGYFAAARSMCEVINRAERRQLRCSPEATPGSLYNLVALDKGQLDFAIVQSDWQKHAFKGTSVFASRGPMTQLRSVMSLYPEPFSLLARRKSGIESFRDLIGKRVDIGQPSSGRQATMRAVMKSFGVQISDFQFVAELPSSDAIVELCAGHIDATALIVGLPNAAITRALDECDAVLLSLGGPEIERLISGNDEYTVISLPVQANAAAPGKVVTFAVRATVLTVASTDDEIVDAFVRNTLANLSTLRQKVPVLAAIESGTMQTTGLSAPLHPAAARAFDKLLAGKP</sequence>
<dbReference type="Proteomes" id="UP000050863">
    <property type="component" value="Unassembled WGS sequence"/>
</dbReference>
<dbReference type="OrthoDB" id="9776669at2"/>
<dbReference type="RefSeq" id="WP_057834285.1">
    <property type="nucleotide sequence ID" value="NZ_LLXZ01000027.1"/>
</dbReference>
<evidence type="ECO:0000313" key="1">
    <source>
        <dbReference type="EMBL" id="KRR13430.1"/>
    </source>
</evidence>
<evidence type="ECO:0008006" key="3">
    <source>
        <dbReference type="Google" id="ProtNLM"/>
    </source>
</evidence>
<dbReference type="EMBL" id="LLXZ01000027">
    <property type="protein sequence ID" value="KRR13430.1"/>
    <property type="molecule type" value="Genomic_DNA"/>
</dbReference>
<dbReference type="Gene3D" id="3.40.190.10">
    <property type="entry name" value="Periplasmic binding protein-like II"/>
    <property type="match status" value="2"/>
</dbReference>
<keyword evidence="2" id="KW-1185">Reference proteome</keyword>
<dbReference type="PANTHER" id="PTHR42941">
    <property type="entry name" value="SLL1037 PROTEIN"/>
    <property type="match status" value="1"/>
</dbReference>
<organism evidence="1 2">
    <name type="scientific">Bradyrhizobium jicamae</name>
    <dbReference type="NCBI Taxonomy" id="280332"/>
    <lineage>
        <taxon>Bacteria</taxon>
        <taxon>Pseudomonadati</taxon>
        <taxon>Pseudomonadota</taxon>
        <taxon>Alphaproteobacteria</taxon>
        <taxon>Hyphomicrobiales</taxon>
        <taxon>Nitrobacteraceae</taxon>
        <taxon>Bradyrhizobium</taxon>
    </lineage>
</organism>
<proteinExistence type="predicted"/>
<name>A0A0R3M898_9BRAD</name>
<accession>A0A0R3M898</accession>
<dbReference type="InterPro" id="IPR011852">
    <property type="entry name" value="TRAP_TAXI"/>
</dbReference>
<comment type="caution">
    <text evidence="1">The sequence shown here is derived from an EMBL/GenBank/DDBJ whole genome shotgun (WGS) entry which is preliminary data.</text>
</comment>
<gene>
    <name evidence="1" type="ORF">CQ12_09920</name>
</gene>
<dbReference type="STRING" id="280332.CQ12_09920"/>
<dbReference type="Pfam" id="PF16868">
    <property type="entry name" value="NMT1_3"/>
    <property type="match status" value="1"/>
</dbReference>
<dbReference type="AlphaFoldDB" id="A0A0R3M898"/>
<dbReference type="PANTHER" id="PTHR42941:SF1">
    <property type="entry name" value="SLL1037 PROTEIN"/>
    <property type="match status" value="1"/>
</dbReference>
<dbReference type="NCBIfam" id="TIGR02122">
    <property type="entry name" value="TRAP_TAXI"/>
    <property type="match status" value="1"/>
</dbReference>
<dbReference type="SUPFAM" id="SSF53850">
    <property type="entry name" value="Periplasmic binding protein-like II"/>
    <property type="match status" value="1"/>
</dbReference>
<protein>
    <recommendedName>
        <fullName evidence="3">C4-dicarboxylate ABC transporter substrate-binding protein</fullName>
    </recommendedName>
</protein>
<reference evidence="1 2" key="1">
    <citation type="submission" date="2014-03" db="EMBL/GenBank/DDBJ databases">
        <title>Bradyrhizobium valentinum sp. nov., isolated from effective nodules of Lupinus mariae-josephae, a lupine endemic of basic-lime soils in Eastern Spain.</title>
        <authorList>
            <person name="Duran D."/>
            <person name="Rey L."/>
            <person name="Navarro A."/>
            <person name="Busquets A."/>
            <person name="Imperial J."/>
            <person name="Ruiz-Argueso T."/>
        </authorList>
    </citation>
    <scope>NUCLEOTIDE SEQUENCE [LARGE SCALE GENOMIC DNA]</scope>
    <source>
        <strain evidence="1 2">PAC68</strain>
    </source>
</reference>